<keyword evidence="12" id="KW-1185">Reference proteome</keyword>
<keyword evidence="4" id="KW-0808">Transferase</keyword>
<keyword evidence="7" id="KW-0067">ATP-binding</keyword>
<dbReference type="PANTHER" id="PTHR22984:SF25">
    <property type="entry name" value="PROTEIN KINASE DOMAIN-CONTAINING PROTEIN"/>
    <property type="match status" value="1"/>
</dbReference>
<evidence type="ECO:0000256" key="5">
    <source>
        <dbReference type="ARBA" id="ARBA00022741"/>
    </source>
</evidence>
<feature type="non-terminal residue" evidence="11">
    <location>
        <position position="1"/>
    </location>
</feature>
<dbReference type="GO" id="GO:0004674">
    <property type="term" value="F:protein serine/threonine kinase activity"/>
    <property type="evidence" value="ECO:0007669"/>
    <property type="project" value="UniProtKB-KW"/>
</dbReference>
<dbReference type="AlphaFoldDB" id="A0A2G9U337"/>
<evidence type="ECO:0000259" key="10">
    <source>
        <dbReference type="PROSITE" id="PS50011"/>
    </source>
</evidence>
<dbReference type="InterPro" id="IPR000719">
    <property type="entry name" value="Prot_kinase_dom"/>
</dbReference>
<dbReference type="GO" id="GO:0005524">
    <property type="term" value="F:ATP binding"/>
    <property type="evidence" value="ECO:0007669"/>
    <property type="project" value="UniProtKB-KW"/>
</dbReference>
<evidence type="ECO:0000256" key="9">
    <source>
        <dbReference type="ARBA" id="ARBA00048679"/>
    </source>
</evidence>
<keyword evidence="6" id="KW-0418">Kinase</keyword>
<feature type="domain" description="Protein kinase" evidence="10">
    <location>
        <begin position="1"/>
        <end position="121"/>
    </location>
</feature>
<reference evidence="11 12" key="1">
    <citation type="submission" date="2015-09" db="EMBL/GenBank/DDBJ databases">
        <title>Draft genome of the parasitic nematode Teladorsagia circumcincta isolate WARC Sus (inbred).</title>
        <authorList>
            <person name="Mitreva M."/>
        </authorList>
    </citation>
    <scope>NUCLEOTIDE SEQUENCE [LARGE SCALE GENOMIC DNA]</scope>
    <source>
        <strain evidence="11 12">S</strain>
    </source>
</reference>
<evidence type="ECO:0000256" key="7">
    <source>
        <dbReference type="ARBA" id="ARBA00022840"/>
    </source>
</evidence>
<dbReference type="GO" id="GO:0005737">
    <property type="term" value="C:cytoplasm"/>
    <property type="evidence" value="ECO:0007669"/>
    <property type="project" value="TreeGrafter"/>
</dbReference>
<dbReference type="PANTHER" id="PTHR22984">
    <property type="entry name" value="SERINE/THREONINE-PROTEIN KINASE PIM"/>
    <property type="match status" value="1"/>
</dbReference>
<comment type="catalytic activity">
    <reaction evidence="9">
        <text>L-seryl-[protein] + ATP = O-phospho-L-seryl-[protein] + ADP + H(+)</text>
        <dbReference type="Rhea" id="RHEA:17989"/>
        <dbReference type="Rhea" id="RHEA-COMP:9863"/>
        <dbReference type="Rhea" id="RHEA-COMP:11604"/>
        <dbReference type="ChEBI" id="CHEBI:15378"/>
        <dbReference type="ChEBI" id="CHEBI:29999"/>
        <dbReference type="ChEBI" id="CHEBI:30616"/>
        <dbReference type="ChEBI" id="CHEBI:83421"/>
        <dbReference type="ChEBI" id="CHEBI:456216"/>
        <dbReference type="EC" id="2.7.11.1"/>
    </reaction>
</comment>
<dbReference type="InterPro" id="IPR051138">
    <property type="entry name" value="PIM_Ser/Thr_kinase"/>
</dbReference>
<sequence>DENLIVNMTNGEVKLVDFGATAPAEKAMKKEFQGTRSYCPPEWFRQLQYLPLEATSWSLGVLLFILVTGQLPFKNEIQICLGRVKFPSYLSKECCQLIKSCLTTAAGSRASLTAIRQHPWVNKKMPVHTETFEAVLDRTLGRAQVQERSPRTPAEEARGAVEEDRQLNDVILTMEKIAAVAAEKPSTPESTKSDAISNCTMVTAASTIHSADEASTCHLGEGYTYFGAVWGTKRPAYGNQLRHEFNF</sequence>
<evidence type="ECO:0000256" key="3">
    <source>
        <dbReference type="ARBA" id="ARBA00022527"/>
    </source>
</evidence>
<organism evidence="11 12">
    <name type="scientific">Teladorsagia circumcincta</name>
    <name type="common">Brown stomach worm</name>
    <name type="synonym">Ostertagia circumcincta</name>
    <dbReference type="NCBI Taxonomy" id="45464"/>
    <lineage>
        <taxon>Eukaryota</taxon>
        <taxon>Metazoa</taxon>
        <taxon>Ecdysozoa</taxon>
        <taxon>Nematoda</taxon>
        <taxon>Chromadorea</taxon>
        <taxon>Rhabditida</taxon>
        <taxon>Rhabditina</taxon>
        <taxon>Rhabditomorpha</taxon>
        <taxon>Strongyloidea</taxon>
        <taxon>Trichostrongylidae</taxon>
        <taxon>Teladorsagia</taxon>
    </lineage>
</organism>
<dbReference type="InterPro" id="IPR011009">
    <property type="entry name" value="Kinase-like_dom_sf"/>
</dbReference>
<dbReference type="Proteomes" id="UP000230423">
    <property type="component" value="Unassembled WGS sequence"/>
</dbReference>
<proteinExistence type="predicted"/>
<dbReference type="Gene3D" id="1.10.510.10">
    <property type="entry name" value="Transferase(Phosphotransferase) domain 1"/>
    <property type="match status" value="1"/>
</dbReference>
<evidence type="ECO:0000256" key="6">
    <source>
        <dbReference type="ARBA" id="ARBA00022777"/>
    </source>
</evidence>
<keyword evidence="3" id="KW-0723">Serine/threonine-protein kinase</keyword>
<gene>
    <name evidence="11" type="ORF">TELCIR_14270</name>
</gene>
<evidence type="ECO:0000256" key="4">
    <source>
        <dbReference type="ARBA" id="ARBA00022679"/>
    </source>
</evidence>
<dbReference type="EC" id="2.7.11.1" evidence="2"/>
<dbReference type="GO" id="GO:0043657">
    <property type="term" value="C:host cell"/>
    <property type="evidence" value="ECO:0007669"/>
    <property type="project" value="UniProtKB-SubCell"/>
</dbReference>
<dbReference type="EMBL" id="KZ350216">
    <property type="protein sequence ID" value="PIO64112.1"/>
    <property type="molecule type" value="Genomic_DNA"/>
</dbReference>
<dbReference type="Pfam" id="PF00069">
    <property type="entry name" value="Pkinase"/>
    <property type="match status" value="1"/>
</dbReference>
<evidence type="ECO:0000313" key="11">
    <source>
        <dbReference type="EMBL" id="PIO64112.1"/>
    </source>
</evidence>
<evidence type="ECO:0000256" key="8">
    <source>
        <dbReference type="ARBA" id="ARBA00047899"/>
    </source>
</evidence>
<dbReference type="OrthoDB" id="5864500at2759"/>
<evidence type="ECO:0000256" key="2">
    <source>
        <dbReference type="ARBA" id="ARBA00012513"/>
    </source>
</evidence>
<dbReference type="SUPFAM" id="SSF56112">
    <property type="entry name" value="Protein kinase-like (PK-like)"/>
    <property type="match status" value="1"/>
</dbReference>
<keyword evidence="5" id="KW-0547">Nucleotide-binding</keyword>
<dbReference type="SMART" id="SM00220">
    <property type="entry name" value="S_TKc"/>
    <property type="match status" value="1"/>
</dbReference>
<evidence type="ECO:0000313" key="12">
    <source>
        <dbReference type="Proteomes" id="UP000230423"/>
    </source>
</evidence>
<protein>
    <recommendedName>
        <fullName evidence="2">non-specific serine/threonine protein kinase</fullName>
        <ecNumber evidence="2">2.7.11.1</ecNumber>
    </recommendedName>
</protein>
<comment type="subcellular location">
    <subcellularLocation>
        <location evidence="1">Host cell</location>
    </subcellularLocation>
</comment>
<comment type="catalytic activity">
    <reaction evidence="8">
        <text>L-threonyl-[protein] + ATP = O-phospho-L-threonyl-[protein] + ADP + H(+)</text>
        <dbReference type="Rhea" id="RHEA:46608"/>
        <dbReference type="Rhea" id="RHEA-COMP:11060"/>
        <dbReference type="Rhea" id="RHEA-COMP:11605"/>
        <dbReference type="ChEBI" id="CHEBI:15378"/>
        <dbReference type="ChEBI" id="CHEBI:30013"/>
        <dbReference type="ChEBI" id="CHEBI:30616"/>
        <dbReference type="ChEBI" id="CHEBI:61977"/>
        <dbReference type="ChEBI" id="CHEBI:456216"/>
        <dbReference type="EC" id="2.7.11.1"/>
    </reaction>
</comment>
<evidence type="ECO:0000256" key="1">
    <source>
        <dbReference type="ARBA" id="ARBA00004340"/>
    </source>
</evidence>
<name>A0A2G9U337_TELCI</name>
<accession>A0A2G9U337</accession>
<dbReference type="PROSITE" id="PS50011">
    <property type="entry name" value="PROTEIN_KINASE_DOM"/>
    <property type="match status" value="1"/>
</dbReference>